<dbReference type="InterPro" id="IPR003846">
    <property type="entry name" value="SelO"/>
</dbReference>
<feature type="binding site" evidence="8">
    <location>
        <position position="260"/>
    </location>
    <ligand>
        <name>ATP</name>
        <dbReference type="ChEBI" id="CHEBI:30616"/>
    </ligand>
</feature>
<evidence type="ECO:0000256" key="5">
    <source>
        <dbReference type="ARBA" id="ARBA00022741"/>
    </source>
</evidence>
<dbReference type="GO" id="GO:0070733">
    <property type="term" value="F:AMPylase activity"/>
    <property type="evidence" value="ECO:0007669"/>
    <property type="project" value="UniProtKB-EC"/>
</dbReference>
<keyword evidence="8" id="KW-0464">Manganese</keyword>
<name>A0A1Y2K3Z9_9PROT</name>
<evidence type="ECO:0000256" key="3">
    <source>
        <dbReference type="ARBA" id="ARBA00022695"/>
    </source>
</evidence>
<evidence type="ECO:0000313" key="10">
    <source>
        <dbReference type="Proteomes" id="UP000194003"/>
    </source>
</evidence>
<feature type="binding site" evidence="8">
    <location>
        <position position="111"/>
    </location>
    <ligand>
        <name>ATP</name>
        <dbReference type="ChEBI" id="CHEBI:30616"/>
    </ligand>
</feature>
<comment type="catalytic activity">
    <reaction evidence="8">
        <text>L-tyrosyl-[protein] + UTP = O-(5'-uridylyl)-L-tyrosyl-[protein] + diphosphate</text>
        <dbReference type="Rhea" id="RHEA:83887"/>
        <dbReference type="Rhea" id="RHEA-COMP:10136"/>
        <dbReference type="Rhea" id="RHEA-COMP:20238"/>
        <dbReference type="ChEBI" id="CHEBI:33019"/>
        <dbReference type="ChEBI" id="CHEBI:46398"/>
        <dbReference type="ChEBI" id="CHEBI:46858"/>
        <dbReference type="ChEBI" id="CHEBI:90602"/>
    </reaction>
</comment>
<comment type="caution">
    <text evidence="9">The sequence shown here is derived from an EMBL/GenBank/DDBJ whole genome shotgun (WGS) entry which is preliminary data.</text>
</comment>
<organism evidence="9 10">
    <name type="scientific">Magnetofaba australis IT-1</name>
    <dbReference type="NCBI Taxonomy" id="1434232"/>
    <lineage>
        <taxon>Bacteria</taxon>
        <taxon>Pseudomonadati</taxon>
        <taxon>Pseudomonadota</taxon>
        <taxon>Magnetococcia</taxon>
        <taxon>Magnetococcales</taxon>
        <taxon>Magnetococcaceae</taxon>
        <taxon>Magnetofaba</taxon>
    </lineage>
</organism>
<feature type="binding site" evidence="8">
    <location>
        <position position="260"/>
    </location>
    <ligand>
        <name>Mg(2+)</name>
        <dbReference type="ChEBI" id="CHEBI:18420"/>
    </ligand>
</feature>
<keyword evidence="3 8" id="KW-0548">Nucleotidyltransferase</keyword>
<comment type="catalytic activity">
    <reaction evidence="8">
        <text>L-seryl-[protein] + UTP = O-(5'-uridylyl)-L-seryl-[protein] + diphosphate</text>
        <dbReference type="Rhea" id="RHEA:64604"/>
        <dbReference type="Rhea" id="RHEA-COMP:9863"/>
        <dbReference type="Rhea" id="RHEA-COMP:16635"/>
        <dbReference type="ChEBI" id="CHEBI:29999"/>
        <dbReference type="ChEBI" id="CHEBI:33019"/>
        <dbReference type="ChEBI" id="CHEBI:46398"/>
        <dbReference type="ChEBI" id="CHEBI:156051"/>
    </reaction>
</comment>
<feature type="binding site" evidence="8">
    <location>
        <position position="174"/>
    </location>
    <ligand>
        <name>ATP</name>
        <dbReference type="ChEBI" id="CHEBI:30616"/>
    </ligand>
</feature>
<comment type="catalytic activity">
    <reaction evidence="8">
        <text>L-tyrosyl-[protein] + ATP = O-(5'-adenylyl)-L-tyrosyl-[protein] + diphosphate</text>
        <dbReference type="Rhea" id="RHEA:54288"/>
        <dbReference type="Rhea" id="RHEA-COMP:10136"/>
        <dbReference type="Rhea" id="RHEA-COMP:13846"/>
        <dbReference type="ChEBI" id="CHEBI:30616"/>
        <dbReference type="ChEBI" id="CHEBI:33019"/>
        <dbReference type="ChEBI" id="CHEBI:46858"/>
        <dbReference type="ChEBI" id="CHEBI:83624"/>
        <dbReference type="EC" id="2.7.7.108"/>
    </reaction>
</comment>
<feature type="binding site" evidence="8">
    <location>
        <position position="91"/>
    </location>
    <ligand>
        <name>ATP</name>
        <dbReference type="ChEBI" id="CHEBI:30616"/>
    </ligand>
</feature>
<proteinExistence type="inferred from homology"/>
<evidence type="ECO:0000256" key="7">
    <source>
        <dbReference type="ARBA" id="ARBA00022842"/>
    </source>
</evidence>
<dbReference type="AlphaFoldDB" id="A0A1Y2K3Z9"/>
<comment type="cofactor">
    <cofactor evidence="8">
        <name>Mg(2+)</name>
        <dbReference type="ChEBI" id="CHEBI:18420"/>
    </cofactor>
    <cofactor evidence="8">
        <name>Mn(2+)</name>
        <dbReference type="ChEBI" id="CHEBI:29035"/>
    </cofactor>
</comment>
<comment type="catalytic activity">
    <reaction evidence="8">
        <text>L-histidyl-[protein] + UTP = N(tele)-(5'-uridylyl)-L-histidyl-[protein] + diphosphate</text>
        <dbReference type="Rhea" id="RHEA:83891"/>
        <dbReference type="Rhea" id="RHEA-COMP:9745"/>
        <dbReference type="Rhea" id="RHEA-COMP:20239"/>
        <dbReference type="ChEBI" id="CHEBI:29979"/>
        <dbReference type="ChEBI" id="CHEBI:33019"/>
        <dbReference type="ChEBI" id="CHEBI:46398"/>
        <dbReference type="ChEBI" id="CHEBI:233474"/>
    </reaction>
</comment>
<dbReference type="PANTHER" id="PTHR32057">
    <property type="entry name" value="PROTEIN ADENYLYLTRANSFERASE SELO, MITOCHONDRIAL"/>
    <property type="match status" value="1"/>
</dbReference>
<reference evidence="9 10" key="1">
    <citation type="journal article" date="2016" name="BMC Genomics">
        <title>Combined genomic and structural analyses of a cultured magnetotactic bacterium reveals its niche adaptation to a dynamic environment.</title>
        <authorList>
            <person name="Araujo A.C."/>
            <person name="Morillo V."/>
            <person name="Cypriano J."/>
            <person name="Teixeira L.C."/>
            <person name="Leao P."/>
            <person name="Lyra S."/>
            <person name="Almeida L.G."/>
            <person name="Bazylinski D.A."/>
            <person name="Vasconcellos A.T."/>
            <person name="Abreu F."/>
            <person name="Lins U."/>
        </authorList>
    </citation>
    <scope>NUCLEOTIDE SEQUENCE [LARGE SCALE GENOMIC DNA]</scope>
    <source>
        <strain evidence="9 10">IT-1</strain>
    </source>
</reference>
<dbReference type="GO" id="GO:0030145">
    <property type="term" value="F:manganese ion binding"/>
    <property type="evidence" value="ECO:0007669"/>
    <property type="project" value="UniProtKB-UniRule"/>
</dbReference>
<dbReference type="NCBIfam" id="NF000658">
    <property type="entry name" value="PRK00029.1"/>
    <property type="match status" value="1"/>
</dbReference>
<dbReference type="GO" id="GO:0000287">
    <property type="term" value="F:magnesium ion binding"/>
    <property type="evidence" value="ECO:0007669"/>
    <property type="project" value="UniProtKB-UniRule"/>
</dbReference>
<feature type="binding site" evidence="8">
    <location>
        <position position="181"/>
    </location>
    <ligand>
        <name>ATP</name>
        <dbReference type="ChEBI" id="CHEBI:30616"/>
    </ligand>
</feature>
<dbReference type="EC" id="2.7.7.-" evidence="8"/>
<keyword evidence="5 8" id="KW-0547">Nucleotide-binding</keyword>
<dbReference type="STRING" id="1434232.MAIT1_03683"/>
<keyword evidence="2 8" id="KW-0808">Transferase</keyword>
<dbReference type="Pfam" id="PF02696">
    <property type="entry name" value="SelO"/>
    <property type="match status" value="1"/>
</dbReference>
<dbReference type="EC" id="2.7.7.108" evidence="8"/>
<keyword evidence="4 8" id="KW-0479">Metal-binding</keyword>
<feature type="binding site" evidence="8">
    <location>
        <position position="124"/>
    </location>
    <ligand>
        <name>ATP</name>
        <dbReference type="ChEBI" id="CHEBI:30616"/>
    </ligand>
</feature>
<feature type="binding site" evidence="8">
    <location>
        <position position="88"/>
    </location>
    <ligand>
        <name>ATP</name>
        <dbReference type="ChEBI" id="CHEBI:30616"/>
    </ligand>
</feature>
<evidence type="ECO:0000313" key="9">
    <source>
        <dbReference type="EMBL" id="OSM04060.1"/>
    </source>
</evidence>
<evidence type="ECO:0000256" key="1">
    <source>
        <dbReference type="ARBA" id="ARBA00009747"/>
    </source>
</evidence>
<accession>A0A1Y2K3Z9</accession>
<keyword evidence="7 8" id="KW-0460">Magnesium</keyword>
<evidence type="ECO:0000256" key="6">
    <source>
        <dbReference type="ARBA" id="ARBA00022840"/>
    </source>
</evidence>
<feature type="active site" description="Proton acceptor" evidence="8">
    <location>
        <position position="250"/>
    </location>
</feature>
<dbReference type="RefSeq" id="WP_085442172.1">
    <property type="nucleotide sequence ID" value="NZ_LVJN01000019.1"/>
</dbReference>
<dbReference type="PANTHER" id="PTHR32057:SF14">
    <property type="entry name" value="PROTEIN ADENYLYLTRANSFERASE SELO, MITOCHONDRIAL"/>
    <property type="match status" value="1"/>
</dbReference>
<keyword evidence="6 8" id="KW-0067">ATP-binding</keyword>
<comment type="catalytic activity">
    <reaction evidence="8">
        <text>L-seryl-[protein] + ATP = 3-O-(5'-adenylyl)-L-seryl-[protein] + diphosphate</text>
        <dbReference type="Rhea" id="RHEA:58120"/>
        <dbReference type="Rhea" id="RHEA-COMP:9863"/>
        <dbReference type="Rhea" id="RHEA-COMP:15073"/>
        <dbReference type="ChEBI" id="CHEBI:29999"/>
        <dbReference type="ChEBI" id="CHEBI:30616"/>
        <dbReference type="ChEBI" id="CHEBI:33019"/>
        <dbReference type="ChEBI" id="CHEBI:142516"/>
        <dbReference type="EC" id="2.7.7.108"/>
    </reaction>
</comment>
<evidence type="ECO:0000256" key="2">
    <source>
        <dbReference type="ARBA" id="ARBA00022679"/>
    </source>
</evidence>
<comment type="catalytic activity">
    <reaction evidence="8">
        <text>L-threonyl-[protein] + ATP = 3-O-(5'-adenylyl)-L-threonyl-[protein] + diphosphate</text>
        <dbReference type="Rhea" id="RHEA:54292"/>
        <dbReference type="Rhea" id="RHEA-COMP:11060"/>
        <dbReference type="Rhea" id="RHEA-COMP:13847"/>
        <dbReference type="ChEBI" id="CHEBI:30013"/>
        <dbReference type="ChEBI" id="CHEBI:30616"/>
        <dbReference type="ChEBI" id="CHEBI:33019"/>
        <dbReference type="ChEBI" id="CHEBI:138113"/>
        <dbReference type="EC" id="2.7.7.108"/>
    </reaction>
</comment>
<comment type="function">
    <text evidence="8">Nucleotidyltransferase involved in the post-translational modification of proteins. It can catalyze the addition of adenosine monophosphate (AMP) or uridine monophosphate (UMP) to a protein, resulting in modifications known as AMPylation and UMPylation.</text>
</comment>
<comment type="similarity">
    <text evidence="1 8">Belongs to the SELO family.</text>
</comment>
<protein>
    <recommendedName>
        <fullName evidence="8">Protein nucleotidyltransferase YdiU</fullName>
        <ecNumber evidence="8">2.7.7.-</ecNumber>
    </recommendedName>
    <alternativeName>
        <fullName evidence="8">Protein adenylyltransferase YdiU</fullName>
        <ecNumber evidence="8">2.7.7.108</ecNumber>
    </alternativeName>
    <alternativeName>
        <fullName evidence="8">Protein uridylyltransferase YdiU</fullName>
        <ecNumber evidence="8">2.7.7.-</ecNumber>
    </alternativeName>
</protein>
<evidence type="ECO:0000256" key="8">
    <source>
        <dbReference type="HAMAP-Rule" id="MF_00692"/>
    </source>
</evidence>
<keyword evidence="10" id="KW-1185">Reference proteome</keyword>
<feature type="binding site" evidence="8">
    <location>
        <position position="251"/>
    </location>
    <ligand>
        <name>Mg(2+)</name>
        <dbReference type="ChEBI" id="CHEBI:18420"/>
    </ligand>
</feature>
<dbReference type="HAMAP" id="MF_00692">
    <property type="entry name" value="SelO"/>
    <property type="match status" value="1"/>
</dbReference>
<sequence>MKAVGWSLENSFGALPDLLFTPLAPTPVTRPTLVALNAPLAKDLGLDFSTLSEQEQAELFTGNRLPEGAQPLAQAYAGHQFGHFTMLGDGRAIVLGEQTTPSGARVDIQFKGSGRTPYSRNGDGRAALGPMLREYIISEAMAALGIPTTRSLAVAATGEWVYRETPEPGAILTRVAASHLRVGTFQYVAMRQDLSALAKLTQYALARHYPERLGDANPALSLLEAVIERQLALIVEWMRVGFIHGVMNTDNMAISGETIDYGPCAFMDAYHRETVFSSIDHAGRYAYGNQPTIAKWNLARLAEALLPLMDAEQNRAVALAEAAISDFVPRYNALWLRMMGDKFGLEGEEEGDAALIRELLDWMQDEGADFTRTFHGLRDGLPLDGELGQALSLTGWRQRWLARLQRNAGGLAAGQAVMARVNPVVIPRNHRVEEALEAASKEGDLGPMQALLAALAQPYAEGPELARYQESPKPDERVYQTFCGT</sequence>
<dbReference type="EMBL" id="LVJN01000019">
    <property type="protein sequence ID" value="OSM04060.1"/>
    <property type="molecule type" value="Genomic_DNA"/>
</dbReference>
<dbReference type="Proteomes" id="UP000194003">
    <property type="component" value="Unassembled WGS sequence"/>
</dbReference>
<evidence type="ECO:0000256" key="4">
    <source>
        <dbReference type="ARBA" id="ARBA00022723"/>
    </source>
</evidence>
<feature type="binding site" evidence="8">
    <location>
        <position position="123"/>
    </location>
    <ligand>
        <name>ATP</name>
        <dbReference type="ChEBI" id="CHEBI:30616"/>
    </ligand>
</feature>
<gene>
    <name evidence="8" type="primary">ydiU</name>
    <name evidence="8" type="synonym">selO</name>
    <name evidence="9" type="ORF">MAIT1_03683</name>
</gene>
<feature type="binding site" evidence="8">
    <location>
        <position position="90"/>
    </location>
    <ligand>
        <name>ATP</name>
        <dbReference type="ChEBI" id="CHEBI:30616"/>
    </ligand>
</feature>
<dbReference type="GO" id="GO:0005524">
    <property type="term" value="F:ATP binding"/>
    <property type="evidence" value="ECO:0007669"/>
    <property type="project" value="UniProtKB-UniRule"/>
</dbReference>
<dbReference type="OrthoDB" id="9776281at2"/>